<dbReference type="InterPro" id="IPR000073">
    <property type="entry name" value="AB_hydrolase_1"/>
</dbReference>
<dbReference type="InterPro" id="IPR029058">
    <property type="entry name" value="AB_hydrolase_fold"/>
</dbReference>
<name>A0A418WV93_9BURK</name>
<dbReference type="Pfam" id="PF00561">
    <property type="entry name" value="Abhydrolase_1"/>
    <property type="match status" value="1"/>
</dbReference>
<dbReference type="EMBL" id="QYUN01000003">
    <property type="protein sequence ID" value="RJF96519.1"/>
    <property type="molecule type" value="Genomic_DNA"/>
</dbReference>
<proteinExistence type="inferred from homology"/>
<dbReference type="GO" id="GO:0008233">
    <property type="term" value="F:peptidase activity"/>
    <property type="evidence" value="ECO:0007669"/>
    <property type="project" value="InterPro"/>
</dbReference>
<reference evidence="4 5" key="1">
    <citation type="submission" date="2018-09" db="EMBL/GenBank/DDBJ databases">
        <authorList>
            <person name="Zhu H."/>
        </authorList>
    </citation>
    <scope>NUCLEOTIDE SEQUENCE [LARGE SCALE GENOMIC DNA]</scope>
    <source>
        <strain evidence="4 5">K2R10-39</strain>
    </source>
</reference>
<dbReference type="GO" id="GO:0016020">
    <property type="term" value="C:membrane"/>
    <property type="evidence" value="ECO:0007669"/>
    <property type="project" value="TreeGrafter"/>
</dbReference>
<dbReference type="Gene3D" id="3.40.50.1820">
    <property type="entry name" value="alpha/beta hydrolase"/>
    <property type="match status" value="1"/>
</dbReference>
<evidence type="ECO:0000313" key="5">
    <source>
        <dbReference type="Proteomes" id="UP000285190"/>
    </source>
</evidence>
<organism evidence="4 5">
    <name type="scientific">Noviherbaspirillum cavernae</name>
    <dbReference type="NCBI Taxonomy" id="2320862"/>
    <lineage>
        <taxon>Bacteria</taxon>
        <taxon>Pseudomonadati</taxon>
        <taxon>Pseudomonadota</taxon>
        <taxon>Betaproteobacteria</taxon>
        <taxon>Burkholderiales</taxon>
        <taxon>Oxalobacteraceae</taxon>
        <taxon>Noviherbaspirillum</taxon>
    </lineage>
</organism>
<dbReference type="PANTHER" id="PTHR43798:SF33">
    <property type="entry name" value="HYDROLASE, PUTATIVE (AFU_ORTHOLOGUE AFUA_2G14860)-RELATED"/>
    <property type="match status" value="1"/>
</dbReference>
<dbReference type="InterPro" id="IPR050266">
    <property type="entry name" value="AB_hydrolase_sf"/>
</dbReference>
<evidence type="ECO:0000256" key="1">
    <source>
        <dbReference type="ARBA" id="ARBA00010088"/>
    </source>
</evidence>
<dbReference type="AlphaFoldDB" id="A0A418WV93"/>
<gene>
    <name evidence="4" type="ORF">D3870_18900</name>
</gene>
<evidence type="ECO:0000256" key="2">
    <source>
        <dbReference type="ARBA" id="ARBA00022801"/>
    </source>
</evidence>
<evidence type="ECO:0000259" key="3">
    <source>
        <dbReference type="Pfam" id="PF00561"/>
    </source>
</evidence>
<dbReference type="GO" id="GO:0006508">
    <property type="term" value="P:proteolysis"/>
    <property type="evidence" value="ECO:0007669"/>
    <property type="project" value="InterPro"/>
</dbReference>
<comment type="caution">
    <text evidence="4">The sequence shown here is derived from an EMBL/GenBank/DDBJ whole genome shotgun (WGS) entry which is preliminary data.</text>
</comment>
<dbReference type="PRINTS" id="PR00793">
    <property type="entry name" value="PROAMNOPTASE"/>
</dbReference>
<keyword evidence="5" id="KW-1185">Reference proteome</keyword>
<comment type="similarity">
    <text evidence="1">Belongs to the peptidase S33 family.</text>
</comment>
<dbReference type="Proteomes" id="UP000285190">
    <property type="component" value="Unassembled WGS sequence"/>
</dbReference>
<protein>
    <submittedName>
        <fullName evidence="4">Alpha/beta hydrolase</fullName>
    </submittedName>
</protein>
<feature type="domain" description="AB hydrolase-1" evidence="3">
    <location>
        <begin position="133"/>
        <end position="401"/>
    </location>
</feature>
<dbReference type="SUPFAM" id="SSF53474">
    <property type="entry name" value="alpha/beta-Hydrolases"/>
    <property type="match status" value="1"/>
</dbReference>
<dbReference type="InterPro" id="IPR002410">
    <property type="entry name" value="Peptidase_S33"/>
</dbReference>
<accession>A0A418WV93</accession>
<evidence type="ECO:0000313" key="4">
    <source>
        <dbReference type="EMBL" id="RJF96519.1"/>
    </source>
</evidence>
<dbReference type="PANTHER" id="PTHR43798">
    <property type="entry name" value="MONOACYLGLYCEROL LIPASE"/>
    <property type="match status" value="1"/>
</dbReference>
<keyword evidence="2 4" id="KW-0378">Hydrolase</keyword>
<sequence length="420" mass="46103">MTIWISIATARTLSSSTMKQKPLNGKTGWTQARGSGVSISPYHLKIHKVLNDVSVKPGEGKMQKTIETRYRSFAACCLLAFVCLLSGCASTSTKPIVDIDGKHVAGSVATLEQVTLGGVKQWILIRGRNASSPLVLKLHGGPGQAEMATVQFNNLLEQDFLIVEWDQRGAGKSADVPAAGLTMEQIVSDTIELSQYLLKRFNQDRLTLVGHSWGSAVGLQAVDHAPRLYRAFVSTGQMTSFSNATSAGYQALLEHAGRSSDKALEAEINALGEPPYVGPEGKSKRAKYVGLLEKYGSLWHAEPGFNPVRWMIAAEEYSWPEKLSFNRAAETSFEALLPDLLKLDMARLVPRVEVPVYFAVGRHDLLASPSLAFAYFSRLTAPKKEWIWFEKSAHFPQWEEPGEFHGLLMRVLRESGSAPG</sequence>